<proteinExistence type="predicted"/>
<keyword evidence="2" id="KW-1185">Reference proteome</keyword>
<dbReference type="PANTHER" id="PTHR43611:SF3">
    <property type="entry name" value="FLAVIN MONONUCLEOTIDE HYDROLASE 1, CHLOROPLATIC"/>
    <property type="match status" value="1"/>
</dbReference>
<dbReference type="Gene3D" id="3.40.50.1000">
    <property type="entry name" value="HAD superfamily/HAD-like"/>
    <property type="match status" value="1"/>
</dbReference>
<dbReference type="AlphaFoldDB" id="A0A934Q2Z4"/>
<dbReference type="Gene3D" id="1.10.150.240">
    <property type="entry name" value="Putative phosphatase, domain 2"/>
    <property type="match status" value="1"/>
</dbReference>
<protein>
    <submittedName>
        <fullName evidence="1">HAD family phosphatase</fullName>
    </submittedName>
</protein>
<comment type="caution">
    <text evidence="1">The sequence shown here is derived from an EMBL/GenBank/DDBJ whole genome shotgun (WGS) entry which is preliminary data.</text>
</comment>
<accession>A0A934Q2Z4</accession>
<dbReference type="NCBIfam" id="TIGR01509">
    <property type="entry name" value="HAD-SF-IA-v3"/>
    <property type="match status" value="1"/>
</dbReference>
<dbReference type="InterPro" id="IPR036412">
    <property type="entry name" value="HAD-like_sf"/>
</dbReference>
<name>A0A934Q2Z4_9BURK</name>
<dbReference type="InterPro" id="IPR023214">
    <property type="entry name" value="HAD_sf"/>
</dbReference>
<dbReference type="Proteomes" id="UP000617041">
    <property type="component" value="Unassembled WGS sequence"/>
</dbReference>
<organism evidence="1 2">
    <name type="scientific">Ramlibacter algicola</name>
    <dbReference type="NCBI Taxonomy" id="2795217"/>
    <lineage>
        <taxon>Bacteria</taxon>
        <taxon>Pseudomonadati</taxon>
        <taxon>Pseudomonadota</taxon>
        <taxon>Betaproteobacteria</taxon>
        <taxon>Burkholderiales</taxon>
        <taxon>Comamonadaceae</taxon>
        <taxon>Ramlibacter</taxon>
    </lineage>
</organism>
<gene>
    <name evidence="1" type="ORF">I8E28_15575</name>
</gene>
<dbReference type="SUPFAM" id="SSF56784">
    <property type="entry name" value="HAD-like"/>
    <property type="match status" value="1"/>
</dbReference>
<dbReference type="PANTHER" id="PTHR43611">
    <property type="entry name" value="ALPHA-D-GLUCOSE 1-PHOSPHATE PHOSPHATASE"/>
    <property type="match status" value="1"/>
</dbReference>
<dbReference type="InterPro" id="IPR023198">
    <property type="entry name" value="PGP-like_dom2"/>
</dbReference>
<dbReference type="Pfam" id="PF00702">
    <property type="entry name" value="Hydrolase"/>
    <property type="match status" value="1"/>
</dbReference>
<reference evidence="1" key="1">
    <citation type="submission" date="2020-12" db="EMBL/GenBank/DDBJ databases">
        <title>Ramlibacter sp. nov., isolated from a freshwater alga, Cryptomonas.</title>
        <authorList>
            <person name="Kim H.M."/>
            <person name="Jeon C.O."/>
        </authorList>
    </citation>
    <scope>NUCLEOTIDE SEQUENCE</scope>
    <source>
        <strain evidence="1">CrO1</strain>
    </source>
</reference>
<dbReference type="CDD" id="cd02603">
    <property type="entry name" value="HAD_sEH-N_like"/>
    <property type="match status" value="1"/>
</dbReference>
<dbReference type="RefSeq" id="WP_200788978.1">
    <property type="nucleotide sequence ID" value="NZ_JAEDAO010000001.1"/>
</dbReference>
<dbReference type="InterPro" id="IPR006439">
    <property type="entry name" value="HAD-SF_hydro_IA"/>
</dbReference>
<evidence type="ECO:0000313" key="2">
    <source>
        <dbReference type="Proteomes" id="UP000617041"/>
    </source>
</evidence>
<dbReference type="EMBL" id="JAEDAO010000001">
    <property type="protein sequence ID" value="MBK0394021.1"/>
    <property type="molecule type" value="Genomic_DNA"/>
</dbReference>
<sequence length="203" mass="22323">MPLHATLFDLGNVVLHVDWEPALAHWAARSVHPPAEVRRRFVVDEPFRRHETGHLPAAGYFGHLRETLGLQCDDAHVEAGWNAILLHEIAETLDVIDALRARGVPCHALSNTNATHVDAIGRVFPALLPRFDRVFVSHEIGHRKPSPESFRHVLDVLSLAPGEVLFFDDLQDNVDAAKALGIDAVLVRGPADVRAAVLARGLL</sequence>
<evidence type="ECO:0000313" key="1">
    <source>
        <dbReference type="EMBL" id="MBK0394021.1"/>
    </source>
</evidence>